<evidence type="ECO:0000313" key="2">
    <source>
        <dbReference type="EMBL" id="KTD30695.1"/>
    </source>
</evidence>
<comment type="caution">
    <text evidence="2">The sequence shown here is derived from an EMBL/GenBank/DDBJ whole genome shotgun (WGS) entry which is preliminary data.</text>
</comment>
<feature type="compositionally biased region" description="Basic and acidic residues" evidence="1">
    <location>
        <begin position="443"/>
        <end position="458"/>
    </location>
</feature>
<feature type="compositionally biased region" description="Basic and acidic residues" evidence="1">
    <location>
        <begin position="521"/>
        <end position="530"/>
    </location>
</feature>
<dbReference type="PATRIC" id="fig|454.4.peg.728"/>
<sequence>MTLLAHNFNNNSQHFIKNGVSITHPDIFILALLKVVASGYKKCQDKYVFSGSLKTFNFDSADYKELHKKFIMDIQYILNFGNDTNAERQSDTRTTLFKRAFAWSVIMFFKSKSVDGFPLEFYKPTLTEANKSFDKLLRKAETLFKETKKPNTKLTPPDISDIETYTEPTSPTNFHASPAGQKTSGFFTTDQRSATAKEKYSPKDRWQKAPQHFTIWLSKEIELDKNLQPSDIKRALSRNAFVCQLDPYCVIEAANLLVKNGYVSSVKRIFDPIGGWGDRLVGALAYFLGNGSPNPSVIVSNDANPVLKENYVQIFEHMKNQYPLDKVTFKAFNSAIENLDLDDIFKITGNMRFDMAITSPPYYDTDKGCVIENYPRHDSESKTQQSSQYPNATDWTNKFYHPFIRKVLASSWHFFLNVPMDSDLHKQYGFLADSIGAKPKKQKNPEKPEKSHDNHKPDKYFYFKETTKAMEGYETQTGYMPRIIFIGSYPVGTTYHEAMYGIKVYVPLTLPRQPQLQDSSEEQHTDDSKKKTTGPHANGFFNRRDINNNNSNNHEKSYKTSFI</sequence>
<accession>A0A0W0WEB3</accession>
<feature type="compositionally biased region" description="Basic and acidic residues" evidence="1">
    <location>
        <begin position="553"/>
        <end position="563"/>
    </location>
</feature>
<dbReference type="Proteomes" id="UP000054761">
    <property type="component" value="Unassembled WGS sequence"/>
</dbReference>
<name>A0A0W0WEB3_9GAMM</name>
<keyword evidence="3" id="KW-1185">Reference proteome</keyword>
<dbReference type="AlphaFoldDB" id="A0A0W0WEB3"/>
<dbReference type="OrthoDB" id="5654389at2"/>
<dbReference type="EMBL" id="LNYH01000026">
    <property type="protein sequence ID" value="KTD30695.1"/>
    <property type="molecule type" value="Genomic_DNA"/>
</dbReference>
<feature type="region of interest" description="Disordered" evidence="1">
    <location>
        <begin position="435"/>
        <end position="458"/>
    </location>
</feature>
<feature type="region of interest" description="Disordered" evidence="1">
    <location>
        <begin position="515"/>
        <end position="563"/>
    </location>
</feature>
<evidence type="ECO:0000313" key="3">
    <source>
        <dbReference type="Proteomes" id="UP000054761"/>
    </source>
</evidence>
<reference evidence="2 3" key="1">
    <citation type="submission" date="2015-11" db="EMBL/GenBank/DDBJ databases">
        <title>Genomic analysis of 38 Legionella species identifies large and diverse effector repertoires.</title>
        <authorList>
            <person name="Burstein D."/>
            <person name="Amaro F."/>
            <person name="Zusman T."/>
            <person name="Lifshitz Z."/>
            <person name="Cohen O."/>
            <person name="Gilbert J.A."/>
            <person name="Pupko T."/>
            <person name="Shuman H.A."/>
            <person name="Segal G."/>
        </authorList>
    </citation>
    <scope>NUCLEOTIDE SEQUENCE [LARGE SCALE GENOMIC DNA]</scope>
    <source>
        <strain evidence="2 3">Bercovier 4</strain>
    </source>
</reference>
<proteinExistence type="predicted"/>
<protein>
    <submittedName>
        <fullName evidence="2">Uncharacterized protein</fullName>
    </submittedName>
</protein>
<dbReference type="RefSeq" id="WP_058501060.1">
    <property type="nucleotide sequence ID" value="NZ_CAAAJA010000024.1"/>
</dbReference>
<organism evidence="2 3">
    <name type="scientific">Legionella israelensis</name>
    <dbReference type="NCBI Taxonomy" id="454"/>
    <lineage>
        <taxon>Bacteria</taxon>
        <taxon>Pseudomonadati</taxon>
        <taxon>Pseudomonadota</taxon>
        <taxon>Gammaproteobacteria</taxon>
        <taxon>Legionellales</taxon>
        <taxon>Legionellaceae</taxon>
        <taxon>Legionella</taxon>
    </lineage>
</organism>
<evidence type="ECO:0000256" key="1">
    <source>
        <dbReference type="SAM" id="MobiDB-lite"/>
    </source>
</evidence>
<gene>
    <name evidence="2" type="ORF">Lisr_0681</name>
</gene>